<proteinExistence type="evidence at transcript level"/>
<reference evidence="2" key="2">
    <citation type="journal article" date="2006" name="PLoS Pathog.">
        <title>New perspectives on host-parasite interplay by comparative transcriptomic and proteomic analyses of Schistosoma japonicum.</title>
        <authorList>
            <person name="Liu F."/>
            <person name="Lu J."/>
            <person name="Hu W."/>
            <person name="Wang S.Y."/>
            <person name="Cui S.J."/>
            <person name="Chi M."/>
            <person name="Yan Q."/>
            <person name="Wang X.R."/>
            <person name="Song H.D."/>
            <person name="Xu X.N."/>
            <person name="Wang J.J."/>
            <person name="Zhang X.L."/>
            <person name="Zhang X."/>
            <person name="Wang Z.Q."/>
            <person name="Xue C.L."/>
            <person name="Brindley P.J."/>
            <person name="McManus D.P."/>
            <person name="Yang P.Y."/>
            <person name="Feng Z."/>
            <person name="Chen Z."/>
            <person name="Han Z.G."/>
        </authorList>
    </citation>
    <scope>NUCLEOTIDE SEQUENCE</scope>
</reference>
<keyword evidence="1" id="KW-0732">Signal</keyword>
<dbReference type="EMBL" id="AY812088">
    <property type="protein sequence ID" value="AAX27977.1"/>
    <property type="molecule type" value="mRNA"/>
</dbReference>
<feature type="chain" id="PRO_5004253802" evidence="1">
    <location>
        <begin position="17"/>
        <end position="38"/>
    </location>
</feature>
<reference evidence="2" key="1">
    <citation type="submission" date="2005-03" db="EMBL/GenBank/DDBJ databases">
        <authorList>
            <person name="Han Z."/>
        </authorList>
    </citation>
    <scope>NUCLEOTIDE SEQUENCE</scope>
</reference>
<evidence type="ECO:0000313" key="2">
    <source>
        <dbReference type="EMBL" id="AAX27977.1"/>
    </source>
</evidence>
<dbReference type="AlphaFoldDB" id="Q5BX98"/>
<protein>
    <submittedName>
        <fullName evidence="2">Uncharacterized protein</fullName>
    </submittedName>
</protein>
<accession>Q5BX98</accession>
<organism evidence="2">
    <name type="scientific">Schistosoma japonicum</name>
    <name type="common">Blood fluke</name>
    <dbReference type="NCBI Taxonomy" id="6182"/>
    <lineage>
        <taxon>Eukaryota</taxon>
        <taxon>Metazoa</taxon>
        <taxon>Spiralia</taxon>
        <taxon>Lophotrochozoa</taxon>
        <taxon>Platyhelminthes</taxon>
        <taxon>Trematoda</taxon>
        <taxon>Digenea</taxon>
        <taxon>Strigeidida</taxon>
        <taxon>Schistosomatoidea</taxon>
        <taxon>Schistosomatidae</taxon>
        <taxon>Schistosoma</taxon>
    </lineage>
</organism>
<evidence type="ECO:0000256" key="1">
    <source>
        <dbReference type="SAM" id="SignalP"/>
    </source>
</evidence>
<feature type="signal peptide" evidence="1">
    <location>
        <begin position="1"/>
        <end position="16"/>
    </location>
</feature>
<sequence>MFLLFVYIVHSKTLLGCSIFLNMQDVENCCHTLLISLP</sequence>
<name>Q5BX98_SCHJA</name>